<feature type="region of interest" description="Disordered" evidence="1">
    <location>
        <begin position="29"/>
        <end position="69"/>
    </location>
</feature>
<proteinExistence type="predicted"/>
<feature type="compositionally biased region" description="Low complexity" evidence="1">
    <location>
        <begin position="54"/>
        <end position="66"/>
    </location>
</feature>
<dbReference type="EMBL" id="HBKQ01046010">
    <property type="protein sequence ID" value="CAE2270528.1"/>
    <property type="molecule type" value="Transcribed_RNA"/>
</dbReference>
<name>A0A7S4JQ82_9STRA</name>
<organism evidence="2">
    <name type="scientific">Odontella aurita</name>
    <dbReference type="NCBI Taxonomy" id="265563"/>
    <lineage>
        <taxon>Eukaryota</taxon>
        <taxon>Sar</taxon>
        <taxon>Stramenopiles</taxon>
        <taxon>Ochrophyta</taxon>
        <taxon>Bacillariophyta</taxon>
        <taxon>Mediophyceae</taxon>
        <taxon>Biddulphiophycidae</taxon>
        <taxon>Eupodiscales</taxon>
        <taxon>Odontellaceae</taxon>
        <taxon>Odontella</taxon>
    </lineage>
</organism>
<dbReference type="AlphaFoldDB" id="A0A7S4JQ82"/>
<reference evidence="2" key="1">
    <citation type="submission" date="2021-01" db="EMBL/GenBank/DDBJ databases">
        <authorList>
            <person name="Corre E."/>
            <person name="Pelletier E."/>
            <person name="Niang G."/>
            <person name="Scheremetjew M."/>
            <person name="Finn R."/>
            <person name="Kale V."/>
            <person name="Holt S."/>
            <person name="Cochrane G."/>
            <person name="Meng A."/>
            <person name="Brown T."/>
            <person name="Cohen L."/>
        </authorList>
    </citation>
    <scope>NUCLEOTIDE SEQUENCE</scope>
    <source>
        <strain evidence="2">Isolate 1302-5</strain>
    </source>
</reference>
<evidence type="ECO:0000313" key="2">
    <source>
        <dbReference type="EMBL" id="CAE2270528.1"/>
    </source>
</evidence>
<accession>A0A7S4JQ82</accession>
<sequence>MVSESHNDAEETELWSNWGQVSLKDARRPLYRRQPAHTYTPHPEPILRTHRSSGDSVDSVDSSVDSTPHLIGSLSEEHDCYCCEYDVEPESASYNTTPPCRSHRRKVSFPKDNVVTETISRPMMLASEVKEYFYTESEYRQFRRGLRSRSSTNERYATI</sequence>
<protein>
    <submittedName>
        <fullName evidence="2">Uncharacterized protein</fullName>
    </submittedName>
</protein>
<gene>
    <name evidence="2" type="ORF">OAUR00152_LOCUS31724</name>
</gene>
<evidence type="ECO:0000256" key="1">
    <source>
        <dbReference type="SAM" id="MobiDB-lite"/>
    </source>
</evidence>